<feature type="transmembrane region" description="Helical" evidence="1">
    <location>
        <begin position="40"/>
        <end position="59"/>
    </location>
</feature>
<dbReference type="InterPro" id="IPR013783">
    <property type="entry name" value="Ig-like_fold"/>
</dbReference>
<evidence type="ECO:0000256" key="1">
    <source>
        <dbReference type="SAM" id="Phobius"/>
    </source>
</evidence>
<dbReference type="SMART" id="SM00060">
    <property type="entry name" value="FN3"/>
    <property type="match status" value="3"/>
</dbReference>
<dbReference type="SUPFAM" id="SSF81296">
    <property type="entry name" value="E set domains"/>
    <property type="match status" value="1"/>
</dbReference>
<dbReference type="InterPro" id="IPR014756">
    <property type="entry name" value="Ig_E-set"/>
</dbReference>
<organism evidence="3 4">
    <name type="scientific">Candidatus Staskawiczbacteria bacterium RIFCSPLOWO2_01_FULL_37_25b</name>
    <dbReference type="NCBI Taxonomy" id="1802213"/>
    <lineage>
        <taxon>Bacteria</taxon>
        <taxon>Candidatus Staskawicziibacteriota</taxon>
    </lineage>
</organism>
<gene>
    <name evidence="3" type="ORF">A2998_02830</name>
</gene>
<protein>
    <recommendedName>
        <fullName evidence="2">Fibronectin type-III domain-containing protein</fullName>
    </recommendedName>
</protein>
<name>A0A1G2I9U5_9BACT</name>
<dbReference type="Gene3D" id="2.60.40.10">
    <property type="entry name" value="Immunoglobulins"/>
    <property type="match status" value="5"/>
</dbReference>
<dbReference type="InterPro" id="IPR036116">
    <property type="entry name" value="FN3_sf"/>
</dbReference>
<keyword evidence="1" id="KW-0472">Membrane</keyword>
<reference evidence="3 4" key="1">
    <citation type="journal article" date="2016" name="Nat. Commun.">
        <title>Thousands of microbial genomes shed light on interconnected biogeochemical processes in an aquifer system.</title>
        <authorList>
            <person name="Anantharaman K."/>
            <person name="Brown C.T."/>
            <person name="Hug L.A."/>
            <person name="Sharon I."/>
            <person name="Castelle C.J."/>
            <person name="Probst A.J."/>
            <person name="Thomas B.C."/>
            <person name="Singh A."/>
            <person name="Wilkins M.J."/>
            <person name="Karaoz U."/>
            <person name="Brodie E.L."/>
            <person name="Williams K.H."/>
            <person name="Hubbard S.S."/>
            <person name="Banfield J.F."/>
        </authorList>
    </citation>
    <scope>NUCLEOTIDE SEQUENCE [LARGE SCALE GENOMIC DNA]</scope>
</reference>
<proteinExistence type="predicted"/>
<dbReference type="CDD" id="cd00063">
    <property type="entry name" value="FN3"/>
    <property type="match status" value="1"/>
</dbReference>
<dbReference type="Proteomes" id="UP000178826">
    <property type="component" value="Unassembled WGS sequence"/>
</dbReference>
<dbReference type="SUPFAM" id="SSF49265">
    <property type="entry name" value="Fibronectin type III"/>
    <property type="match status" value="2"/>
</dbReference>
<feature type="domain" description="Fibronectin type-III" evidence="2">
    <location>
        <begin position="358"/>
        <end position="448"/>
    </location>
</feature>
<dbReference type="InterPro" id="IPR003961">
    <property type="entry name" value="FN3_dom"/>
</dbReference>
<feature type="domain" description="Fibronectin type-III" evidence="2">
    <location>
        <begin position="256"/>
        <end position="351"/>
    </location>
</feature>
<comment type="caution">
    <text evidence="3">The sequence shown here is derived from an EMBL/GenBank/DDBJ whole genome shotgun (WGS) entry which is preliminary data.</text>
</comment>
<keyword evidence="1" id="KW-0812">Transmembrane</keyword>
<dbReference type="PROSITE" id="PS50853">
    <property type="entry name" value="FN3"/>
    <property type="match status" value="2"/>
</dbReference>
<evidence type="ECO:0000259" key="2">
    <source>
        <dbReference type="PROSITE" id="PS50853"/>
    </source>
</evidence>
<dbReference type="AlphaFoldDB" id="A0A1G2I9U5"/>
<evidence type="ECO:0000313" key="3">
    <source>
        <dbReference type="EMBL" id="OGZ71321.1"/>
    </source>
</evidence>
<dbReference type="EMBL" id="MHOZ01000059">
    <property type="protein sequence ID" value="OGZ71321.1"/>
    <property type="molecule type" value="Genomic_DNA"/>
</dbReference>
<evidence type="ECO:0000313" key="4">
    <source>
        <dbReference type="Proteomes" id="UP000178826"/>
    </source>
</evidence>
<accession>A0A1G2I9U5</accession>
<keyword evidence="1" id="KW-1133">Transmembrane helix</keyword>
<sequence>MLTVKFIYPVRSLARAKGASPEDLGGATSNGMQKYFNIKFLVVSIFLALVTLISAQTGFAQTSVTLQSVSPASAKVGEQVVITGSNLLQCAPVNFNTCNVQFHDINLRRSTTSGIENSNTQVTVSVAAGLCPGTTTIKVGEVIDFSNSIPFTIQDEPGTQLYAGCRVITSIAPTSGISGTAVTINGRNLHNNVQLYDSSFGKTDVAGTMNAGATQVTFTVPSWIIPGTYSVRVGPNVNDVSNGLSFTVIGDTTVPFMSNIRIRNITTSGATVTWDTNELADGQVEFCLTNIRCNTNTPLISGKTTSHVVVLSGLTSNKRYYLWVKSRDGAGNLATGGPLTLKTWITVTPTPAPPPAPIISNIQITNVTNYAVTVTFDTDRPTTSLVIACTNTVYCSGAYAINPTLTLNHSLTIDNLRPNSNYYIWITVRDNLRIKGQLTSPNFRTQPGLAISNLNASATASSIIVNWNTNYPANSLLIVCQSSFWCYGAVVASDLTNVLSHSLSVTGLSPGTNHYYYVVSKDSSGYRVHSGSSVITLP</sequence>